<dbReference type="EMBL" id="CP010802">
    <property type="protein sequence ID" value="ALC15488.1"/>
    <property type="molecule type" value="Genomic_DNA"/>
</dbReference>
<dbReference type="AlphaFoldDB" id="A0A0M4D0P1"/>
<sequence length="265" mass="30890">MTSQPLISIIMPCYQQVKFLEEAVRSVLDQENVDLELLVMDPGSTDGSRGLLQSLREIYGERLQLHFSPDEGQADAINRGMTLARGTILGWLNSDDRLRPGALRQIVSFLNDPEPRWLYGRCGIIDERGRQISPYVVWYKNFRGRRFTFFKFLTEDFVPQMATFWNRPLWEISGELDKMRHLAMDYDLFLRFAKISDPAVCKEYLADFRVHREAKSSLRTKAHLEEAFLTVCEHAEPCGWRGKISLALHRIYAVRTRIIYRLTKP</sequence>
<dbReference type="InterPro" id="IPR001173">
    <property type="entry name" value="Glyco_trans_2-like"/>
</dbReference>
<organism evidence="2 3">
    <name type="scientific">Desulfuromonas soudanensis</name>
    <dbReference type="NCBI Taxonomy" id="1603606"/>
    <lineage>
        <taxon>Bacteria</taxon>
        <taxon>Pseudomonadati</taxon>
        <taxon>Thermodesulfobacteriota</taxon>
        <taxon>Desulfuromonadia</taxon>
        <taxon>Desulfuromonadales</taxon>
        <taxon>Desulfuromonadaceae</taxon>
        <taxon>Desulfuromonas</taxon>
    </lineage>
</organism>
<gene>
    <name evidence="2" type="ORF">DSOUD_0700</name>
</gene>
<dbReference type="SUPFAM" id="SSF53448">
    <property type="entry name" value="Nucleotide-diphospho-sugar transferases"/>
    <property type="match status" value="1"/>
</dbReference>
<dbReference type="GO" id="GO:0016758">
    <property type="term" value="F:hexosyltransferase activity"/>
    <property type="evidence" value="ECO:0007669"/>
    <property type="project" value="UniProtKB-ARBA"/>
</dbReference>
<dbReference type="KEGG" id="des:DSOUD_0700"/>
<dbReference type="PANTHER" id="PTHR22916">
    <property type="entry name" value="GLYCOSYLTRANSFERASE"/>
    <property type="match status" value="1"/>
</dbReference>
<keyword evidence="3" id="KW-1185">Reference proteome</keyword>
<reference evidence="2 3" key="1">
    <citation type="submission" date="2015-07" db="EMBL/GenBank/DDBJ databases">
        <title>Isolation and Genomic Characterization of a Novel Halophilic Metal-Reducing Deltaproteobacterium from the Deep Subsurface.</title>
        <authorList>
            <person name="Badalamenti J.P."/>
            <person name="Summers Z.M."/>
            <person name="Gralnick J.A."/>
            <person name="Bond D.R."/>
        </authorList>
    </citation>
    <scope>NUCLEOTIDE SEQUENCE [LARGE SCALE GENOMIC DNA]</scope>
    <source>
        <strain evidence="2 3">WTL</strain>
    </source>
</reference>
<dbReference type="PATRIC" id="fig|1603606.3.peg.764"/>
<dbReference type="PANTHER" id="PTHR22916:SF65">
    <property type="entry name" value="SLR1065 PROTEIN"/>
    <property type="match status" value="1"/>
</dbReference>
<evidence type="ECO:0000313" key="3">
    <source>
        <dbReference type="Proteomes" id="UP000057158"/>
    </source>
</evidence>
<dbReference type="Pfam" id="PF00535">
    <property type="entry name" value="Glycos_transf_2"/>
    <property type="match status" value="1"/>
</dbReference>
<keyword evidence="2" id="KW-0808">Transferase</keyword>
<accession>A0A0M4D0P1</accession>
<dbReference type="RefSeq" id="WP_053549690.1">
    <property type="nucleotide sequence ID" value="NZ_CP010802.1"/>
</dbReference>
<dbReference type="Proteomes" id="UP000057158">
    <property type="component" value="Chromosome"/>
</dbReference>
<dbReference type="InterPro" id="IPR029044">
    <property type="entry name" value="Nucleotide-diphossugar_trans"/>
</dbReference>
<dbReference type="STRING" id="1603606.DSOUD_0700"/>
<dbReference type="Gene3D" id="3.90.550.10">
    <property type="entry name" value="Spore Coat Polysaccharide Biosynthesis Protein SpsA, Chain A"/>
    <property type="match status" value="1"/>
</dbReference>
<name>A0A0M4D0P1_9BACT</name>
<feature type="domain" description="Glycosyltransferase 2-like" evidence="1">
    <location>
        <begin position="8"/>
        <end position="172"/>
    </location>
</feature>
<evidence type="ECO:0000259" key="1">
    <source>
        <dbReference type="Pfam" id="PF00535"/>
    </source>
</evidence>
<dbReference type="OrthoDB" id="5291101at2"/>
<proteinExistence type="predicted"/>
<protein>
    <submittedName>
        <fullName evidence="2">Glycosyl transferase family 2</fullName>
    </submittedName>
</protein>
<evidence type="ECO:0000313" key="2">
    <source>
        <dbReference type="EMBL" id="ALC15488.1"/>
    </source>
</evidence>